<dbReference type="InterPro" id="IPR051017">
    <property type="entry name" value="Aldolase-II_Adducin_sf"/>
</dbReference>
<dbReference type="OMA" id="CKLSAAY"/>
<dbReference type="Ensembl" id="ENSCSAVT00000017929.1">
    <property type="protein sequence ID" value="ENSCSAVP00000017736.1"/>
    <property type="gene ID" value="ENSCSAVG00000010440.1"/>
</dbReference>
<evidence type="ECO:0000313" key="2">
    <source>
        <dbReference type="Proteomes" id="UP000007875"/>
    </source>
</evidence>
<reference evidence="2" key="1">
    <citation type="submission" date="2003-08" db="EMBL/GenBank/DDBJ databases">
        <authorList>
            <person name="Birren B."/>
            <person name="Nusbaum C."/>
            <person name="Abebe A."/>
            <person name="Abouelleil A."/>
            <person name="Adekoya E."/>
            <person name="Ait-zahra M."/>
            <person name="Allen N."/>
            <person name="Allen T."/>
            <person name="An P."/>
            <person name="Anderson M."/>
            <person name="Anderson S."/>
            <person name="Arachchi H."/>
            <person name="Armbruster J."/>
            <person name="Bachantsang P."/>
            <person name="Baldwin J."/>
            <person name="Barry A."/>
            <person name="Bayul T."/>
            <person name="Blitshsteyn B."/>
            <person name="Bloom T."/>
            <person name="Blye J."/>
            <person name="Boguslavskiy L."/>
            <person name="Borowsky M."/>
            <person name="Boukhgalter B."/>
            <person name="Brunache A."/>
            <person name="Butler J."/>
            <person name="Calixte N."/>
            <person name="Calvo S."/>
            <person name="Camarata J."/>
            <person name="Campo K."/>
            <person name="Chang J."/>
            <person name="Cheshatsang Y."/>
            <person name="Citroen M."/>
            <person name="Collymore A."/>
            <person name="Considine T."/>
            <person name="Cook A."/>
            <person name="Cooke P."/>
            <person name="Corum B."/>
            <person name="Cuomo C."/>
            <person name="David R."/>
            <person name="Dawoe T."/>
            <person name="Degray S."/>
            <person name="Dodge S."/>
            <person name="Dooley K."/>
            <person name="Dorje P."/>
            <person name="Dorjee K."/>
            <person name="Dorris L."/>
            <person name="Duffey N."/>
            <person name="Dupes A."/>
            <person name="Elkins T."/>
            <person name="Engels R."/>
            <person name="Erickson J."/>
            <person name="Farina A."/>
            <person name="Faro S."/>
            <person name="Ferreira P."/>
            <person name="Fischer H."/>
            <person name="Fitzgerald M."/>
            <person name="Foley K."/>
            <person name="Gage D."/>
            <person name="Galagan J."/>
            <person name="Gearin G."/>
            <person name="Gnerre S."/>
            <person name="Gnirke A."/>
            <person name="Goyette A."/>
            <person name="Graham J."/>
            <person name="Grandbois E."/>
            <person name="Gyaltsen K."/>
            <person name="Hafez N."/>
            <person name="Hagopian D."/>
            <person name="Hagos B."/>
            <person name="Hall J."/>
            <person name="Hatcher B."/>
            <person name="Heller A."/>
            <person name="Higgins H."/>
            <person name="Honan T."/>
            <person name="Horn A."/>
            <person name="Houde N."/>
            <person name="Hughes L."/>
            <person name="Hulme W."/>
            <person name="Husby E."/>
            <person name="Iliev I."/>
            <person name="Jaffe D."/>
            <person name="Jones C."/>
            <person name="Kamal M."/>
            <person name="Kamat A."/>
            <person name="Kamvysselis M."/>
            <person name="Karlsson E."/>
            <person name="Kells C."/>
            <person name="Kieu A."/>
            <person name="Kisner P."/>
            <person name="Kodira C."/>
            <person name="Kulbokas E."/>
            <person name="Labutti K."/>
            <person name="Lama D."/>
            <person name="Landers T."/>
            <person name="Leger J."/>
            <person name="Levine S."/>
            <person name="Lewis D."/>
            <person name="Lewis T."/>
            <person name="Lindblad-toh K."/>
            <person name="Liu X."/>
            <person name="Lokyitsang T."/>
            <person name="Lokyitsang Y."/>
            <person name="Lucien O."/>
            <person name="Lui A."/>
            <person name="Ma L.J."/>
            <person name="Mabbitt R."/>
            <person name="Macdonald J."/>
            <person name="Maclean C."/>
            <person name="Major J."/>
            <person name="Manning J."/>
            <person name="Marabella R."/>
            <person name="Maru K."/>
            <person name="Matthews C."/>
            <person name="Mauceli E."/>
            <person name="Mccarthy M."/>
            <person name="Mcdonough S."/>
            <person name="Mcghee T."/>
            <person name="Meldrim J."/>
            <person name="Meneus L."/>
            <person name="Mesirov J."/>
            <person name="Mihalev A."/>
            <person name="Mihova T."/>
            <person name="Mikkelsen T."/>
            <person name="Mlenga V."/>
            <person name="Moru K."/>
            <person name="Mozes J."/>
            <person name="Mulrain L."/>
            <person name="Munson G."/>
            <person name="Naylor J."/>
            <person name="Newes C."/>
            <person name="Nguyen C."/>
            <person name="Nguyen N."/>
            <person name="Nguyen T."/>
            <person name="Nicol R."/>
            <person name="Nielsen C."/>
            <person name="Nizzari M."/>
            <person name="Norbu C."/>
            <person name="Norbu N."/>
            <person name="O'donnell P."/>
            <person name="Okoawo O."/>
            <person name="O'leary S."/>
            <person name="Omotosho B."/>
            <person name="O'neill K."/>
            <person name="Osman S."/>
            <person name="Parker S."/>
            <person name="Perrin D."/>
            <person name="Phunkhang P."/>
            <person name="Piqani B."/>
            <person name="Purcell S."/>
            <person name="Rachupka T."/>
            <person name="Ramasamy U."/>
            <person name="Rameau R."/>
            <person name="Ray V."/>
            <person name="Raymond C."/>
            <person name="Retta R."/>
            <person name="Richardson S."/>
            <person name="Rise C."/>
            <person name="Rodriguez J."/>
            <person name="Rogers J."/>
            <person name="Rogov P."/>
            <person name="Rutman M."/>
            <person name="Schupbach R."/>
            <person name="Seaman C."/>
            <person name="Settipalli S."/>
            <person name="Sharpe T."/>
            <person name="Sheridan J."/>
            <person name="Sherpa N."/>
            <person name="Shi J."/>
            <person name="Smirnov S."/>
            <person name="Smith C."/>
            <person name="Sougnez C."/>
            <person name="Spencer B."/>
            <person name="Stalker J."/>
            <person name="Stange-thomann N."/>
            <person name="Stavropoulos S."/>
            <person name="Stetson K."/>
            <person name="Stone C."/>
            <person name="Stone S."/>
            <person name="Stubbs M."/>
            <person name="Talamas J."/>
            <person name="Tchuinga P."/>
            <person name="Tenzing P."/>
            <person name="Tesfaye S."/>
            <person name="Theodore J."/>
            <person name="Thoulutsang Y."/>
            <person name="Topham K."/>
            <person name="Towey S."/>
            <person name="Tsamla T."/>
            <person name="Tsomo N."/>
            <person name="Vallee D."/>
            <person name="Vassiliev H."/>
            <person name="Venkataraman V."/>
            <person name="Vinson J."/>
            <person name="Vo A."/>
            <person name="Wade C."/>
            <person name="Wang S."/>
            <person name="Wangchuk T."/>
            <person name="Wangdi T."/>
            <person name="Whittaker C."/>
            <person name="Wilkinson J."/>
            <person name="Wu Y."/>
            <person name="Wyman D."/>
            <person name="Yadav S."/>
            <person name="Yang S."/>
            <person name="Yang X."/>
            <person name="Yeager S."/>
            <person name="Yee E."/>
            <person name="Young G."/>
            <person name="Zainoun J."/>
            <person name="Zembeck L."/>
            <person name="Zimmer A."/>
            <person name="Zody M."/>
            <person name="Lander E."/>
        </authorList>
    </citation>
    <scope>NUCLEOTIDE SEQUENCE [LARGE SCALE GENOMIC DNA]</scope>
</reference>
<dbReference type="GO" id="GO:0014069">
    <property type="term" value="C:postsynaptic density"/>
    <property type="evidence" value="ECO:0007669"/>
    <property type="project" value="TreeGrafter"/>
</dbReference>
<dbReference type="InParanoid" id="H2ZJH0"/>
<dbReference type="GeneTree" id="ENSGT00940000168292"/>
<evidence type="ECO:0000313" key="1">
    <source>
        <dbReference type="Ensembl" id="ENSCSAVP00000017736.1"/>
    </source>
</evidence>
<dbReference type="AlphaFoldDB" id="H2ZJH0"/>
<accession>H2ZJH0</accession>
<dbReference type="GO" id="GO:0005886">
    <property type="term" value="C:plasma membrane"/>
    <property type="evidence" value="ECO:0007669"/>
    <property type="project" value="TreeGrafter"/>
</dbReference>
<protein>
    <submittedName>
        <fullName evidence="1">Uncharacterized protein</fullName>
    </submittedName>
</protein>
<dbReference type="eggNOG" id="KOG3699">
    <property type="taxonomic scope" value="Eukaryota"/>
</dbReference>
<proteinExistence type="predicted"/>
<keyword evidence="2" id="KW-1185">Reference proteome</keyword>
<dbReference type="HOGENOM" id="CLU_1839593_0_0_1"/>
<dbReference type="STRING" id="51511.ENSCSAVP00000017736"/>
<organism evidence="1 2">
    <name type="scientific">Ciona savignyi</name>
    <name type="common">Pacific transparent sea squirt</name>
    <dbReference type="NCBI Taxonomy" id="51511"/>
    <lineage>
        <taxon>Eukaryota</taxon>
        <taxon>Metazoa</taxon>
        <taxon>Chordata</taxon>
        <taxon>Tunicata</taxon>
        <taxon>Ascidiacea</taxon>
        <taxon>Phlebobranchia</taxon>
        <taxon>Cionidae</taxon>
        <taxon>Ciona</taxon>
    </lineage>
</organism>
<dbReference type="GO" id="GO:0051015">
    <property type="term" value="F:actin filament binding"/>
    <property type="evidence" value="ECO:0007669"/>
    <property type="project" value="TreeGrafter"/>
</dbReference>
<sequence length="140" mass="15252">MKPEPNADMMSDRNIDEKTALQLGMHPGRRPVNIENDVSSLGQKKRVSNILTSPYFKEELESAVTDLLRSGNGGGHVIAKEIANFFSPAGRMGHGSGIGCVCPINDLTGADSSLYDKGEKALRCKLSAAYRLVDLFRMVR</sequence>
<dbReference type="GO" id="GO:0051016">
    <property type="term" value="P:barbed-end actin filament capping"/>
    <property type="evidence" value="ECO:0007669"/>
    <property type="project" value="TreeGrafter"/>
</dbReference>
<dbReference type="GO" id="GO:0005856">
    <property type="term" value="C:cytoskeleton"/>
    <property type="evidence" value="ECO:0007669"/>
    <property type="project" value="TreeGrafter"/>
</dbReference>
<dbReference type="PANTHER" id="PTHR10672:SF3">
    <property type="entry name" value="PROTEIN HU-LI TAI SHAO"/>
    <property type="match status" value="1"/>
</dbReference>
<dbReference type="PANTHER" id="PTHR10672">
    <property type="entry name" value="ADDUCIN"/>
    <property type="match status" value="1"/>
</dbReference>
<reference evidence="1" key="3">
    <citation type="submission" date="2025-09" db="UniProtKB">
        <authorList>
            <consortium name="Ensembl"/>
        </authorList>
    </citation>
    <scope>IDENTIFICATION</scope>
</reference>
<dbReference type="Proteomes" id="UP000007875">
    <property type="component" value="Unassembled WGS sequence"/>
</dbReference>
<name>H2ZJH0_CIOSA</name>
<reference evidence="1" key="2">
    <citation type="submission" date="2025-08" db="UniProtKB">
        <authorList>
            <consortium name="Ensembl"/>
        </authorList>
    </citation>
    <scope>IDENTIFICATION</scope>
</reference>